<evidence type="ECO:0000259" key="6">
    <source>
        <dbReference type="PROSITE" id="PS50893"/>
    </source>
</evidence>
<proteinExistence type="predicted"/>
<evidence type="ECO:0000256" key="3">
    <source>
        <dbReference type="ARBA" id="ARBA00022840"/>
    </source>
</evidence>
<keyword evidence="2" id="KW-0547">Nucleotide-binding</keyword>
<dbReference type="GO" id="GO:0016887">
    <property type="term" value="F:ATP hydrolysis activity"/>
    <property type="evidence" value="ECO:0007669"/>
    <property type="project" value="InterPro"/>
</dbReference>
<dbReference type="CDD" id="cd03214">
    <property type="entry name" value="ABC_Iron-Siderophores_B12_Hemin"/>
    <property type="match status" value="1"/>
</dbReference>
<dbReference type="NCBIfam" id="NF010068">
    <property type="entry name" value="PRK13548.1"/>
    <property type="match status" value="1"/>
</dbReference>
<evidence type="ECO:0000313" key="7">
    <source>
        <dbReference type="EMBL" id="QEQ97938.1"/>
    </source>
</evidence>
<evidence type="ECO:0000256" key="1">
    <source>
        <dbReference type="ARBA" id="ARBA00022448"/>
    </source>
</evidence>
<dbReference type="AlphaFoldDB" id="A0A5P1RE82"/>
<organism evidence="7 8">
    <name type="scientific">Neptunomonas concharum</name>
    <dbReference type="NCBI Taxonomy" id="1031538"/>
    <lineage>
        <taxon>Bacteria</taxon>
        <taxon>Pseudomonadati</taxon>
        <taxon>Pseudomonadota</taxon>
        <taxon>Gammaproteobacteria</taxon>
        <taxon>Oceanospirillales</taxon>
        <taxon>Oceanospirillaceae</taxon>
        <taxon>Neptunomonas</taxon>
    </lineage>
</organism>
<dbReference type="InterPro" id="IPR027417">
    <property type="entry name" value="P-loop_NTPase"/>
</dbReference>
<dbReference type="InterPro" id="IPR003439">
    <property type="entry name" value="ABC_transporter-like_ATP-bd"/>
</dbReference>
<dbReference type="GO" id="GO:0005524">
    <property type="term" value="F:ATP binding"/>
    <property type="evidence" value="ECO:0007669"/>
    <property type="project" value="UniProtKB-KW"/>
</dbReference>
<protein>
    <submittedName>
        <fullName evidence="7">Heme ABC transporter ATP-binding protein</fullName>
    </submittedName>
</protein>
<dbReference type="PANTHER" id="PTHR42794">
    <property type="entry name" value="HEMIN IMPORT ATP-BINDING PROTEIN HMUV"/>
    <property type="match status" value="1"/>
</dbReference>
<evidence type="ECO:0000256" key="4">
    <source>
        <dbReference type="ARBA" id="ARBA00022967"/>
    </source>
</evidence>
<dbReference type="KEGG" id="ncu:F0U83_15125"/>
<dbReference type="SMART" id="SM00382">
    <property type="entry name" value="AAA"/>
    <property type="match status" value="1"/>
</dbReference>
<comment type="function">
    <text evidence="5">Part of the ABC transporter complex HmuTUV involved in hemin import. Responsible for energy coupling to the transport system.</text>
</comment>
<dbReference type="Gene3D" id="3.40.50.300">
    <property type="entry name" value="P-loop containing nucleotide triphosphate hydrolases"/>
    <property type="match status" value="1"/>
</dbReference>
<name>A0A5P1RE82_9GAMM</name>
<dbReference type="SUPFAM" id="SSF52540">
    <property type="entry name" value="P-loop containing nucleoside triphosphate hydrolases"/>
    <property type="match status" value="1"/>
</dbReference>
<sequence>MIQARGLTYRREDRSIVERVDLSLEAGKLHALIGPNGSGKSTLLKLLSGVIEPNEGGVFLSDKQLKEYGVSERSLLLAVLLQEQWLDFPFRAWDVVAMGGYPLGELESVLQVQITQALKALDIEELAEHAYTHLSGGEKQRVHLARLLVQIGDLTRCVLLDEPLKAIDLTHQISVMRLLKGLAKQGKSVFVVMHDLSLAAQFADSISLMSAGRIVHTGTPDDALETTRLSEVYQTQVESVRVDGQRLFYVR</sequence>
<feature type="domain" description="ABC transporter" evidence="6">
    <location>
        <begin position="2"/>
        <end position="236"/>
    </location>
</feature>
<dbReference type="RefSeq" id="WP_138989085.1">
    <property type="nucleotide sequence ID" value="NZ_CP043869.1"/>
</dbReference>
<dbReference type="Pfam" id="PF00005">
    <property type="entry name" value="ABC_tran"/>
    <property type="match status" value="1"/>
</dbReference>
<dbReference type="PANTHER" id="PTHR42794:SF1">
    <property type="entry name" value="HEMIN IMPORT ATP-BINDING PROTEIN HMUV"/>
    <property type="match status" value="1"/>
</dbReference>
<evidence type="ECO:0000256" key="2">
    <source>
        <dbReference type="ARBA" id="ARBA00022741"/>
    </source>
</evidence>
<evidence type="ECO:0000313" key="8">
    <source>
        <dbReference type="Proteomes" id="UP000324760"/>
    </source>
</evidence>
<dbReference type="Proteomes" id="UP000324760">
    <property type="component" value="Chromosome"/>
</dbReference>
<dbReference type="PROSITE" id="PS50893">
    <property type="entry name" value="ABC_TRANSPORTER_2"/>
    <property type="match status" value="1"/>
</dbReference>
<gene>
    <name evidence="7" type="ORF">F0U83_15125</name>
</gene>
<accession>A0A5P1RE82</accession>
<keyword evidence="8" id="KW-1185">Reference proteome</keyword>
<keyword evidence="4" id="KW-1278">Translocase</keyword>
<evidence type="ECO:0000256" key="5">
    <source>
        <dbReference type="ARBA" id="ARBA00037066"/>
    </source>
</evidence>
<keyword evidence="1" id="KW-0813">Transport</keyword>
<keyword evidence="3 7" id="KW-0067">ATP-binding</keyword>
<dbReference type="OrthoDB" id="6461291at2"/>
<dbReference type="EMBL" id="CP043869">
    <property type="protein sequence ID" value="QEQ97938.1"/>
    <property type="molecule type" value="Genomic_DNA"/>
</dbReference>
<reference evidence="7 8" key="1">
    <citation type="journal article" date="2019" name="Biochem. Eng. J.">
        <title>Metabolic engineering of the marine bacteria Neptunomonas concharum for the production of acetoin and meso-2,3-butanediol from acetate.</title>
        <authorList>
            <person name="Li W."/>
            <person name="Pu N."/>
            <person name="Liu C.-X."/>
            <person name="Yuan Q.-P."/>
            <person name="Li Z.-J."/>
        </authorList>
    </citation>
    <scope>NUCLEOTIDE SEQUENCE [LARGE SCALE GENOMIC DNA]</scope>
    <source>
        <strain evidence="7 8">JCM17730</strain>
    </source>
</reference>
<dbReference type="InterPro" id="IPR003593">
    <property type="entry name" value="AAA+_ATPase"/>
</dbReference>